<dbReference type="EMBL" id="KZ613848">
    <property type="protein sequence ID" value="PMD56598.1"/>
    <property type="molecule type" value="Genomic_DNA"/>
</dbReference>
<proteinExistence type="predicted"/>
<reference evidence="2 3" key="1">
    <citation type="submission" date="2016-04" db="EMBL/GenBank/DDBJ databases">
        <title>A degradative enzymes factory behind the ericoid mycorrhizal symbiosis.</title>
        <authorList>
            <consortium name="DOE Joint Genome Institute"/>
            <person name="Martino E."/>
            <person name="Morin E."/>
            <person name="Grelet G."/>
            <person name="Kuo A."/>
            <person name="Kohler A."/>
            <person name="Daghino S."/>
            <person name="Barry K."/>
            <person name="Choi C."/>
            <person name="Cichocki N."/>
            <person name="Clum A."/>
            <person name="Copeland A."/>
            <person name="Hainaut M."/>
            <person name="Haridas S."/>
            <person name="Labutti K."/>
            <person name="Lindquist E."/>
            <person name="Lipzen A."/>
            <person name="Khouja H.-R."/>
            <person name="Murat C."/>
            <person name="Ohm R."/>
            <person name="Olson A."/>
            <person name="Spatafora J."/>
            <person name="Veneault-Fourrey C."/>
            <person name="Henrissat B."/>
            <person name="Grigoriev I."/>
            <person name="Martin F."/>
            <person name="Perotto S."/>
        </authorList>
    </citation>
    <scope>NUCLEOTIDE SEQUENCE [LARGE SCALE GENOMIC DNA]</scope>
    <source>
        <strain evidence="2 3">E</strain>
    </source>
</reference>
<dbReference type="RefSeq" id="XP_024733502.1">
    <property type="nucleotide sequence ID" value="XM_024883543.1"/>
</dbReference>
<sequence>MKLTVYITAAVGILGICHAQTDRFGNLLNLPPELDDLYFKLDKFCKDQGGNTPNSELGNSMLASNIMGFQTRLHSRTGTAIPTKKTETWLKWLFFAKQWFAPTNCEYSVNMIFDLPDRILASEPDCSGGPWPPTVVPLFSGLALINALDFVQLIGQGRLVWLDIVKSSICYIGKRRRDILEHIRLSLQSAAVSPWQAALDEELELGGGTRGSNECKWERWLLVTTRSRRLEWDVPSQPDLHLEECERAAGGRGKKKPAPLMRLKNDIVPKLR</sequence>
<evidence type="ECO:0000313" key="3">
    <source>
        <dbReference type="Proteomes" id="UP000235371"/>
    </source>
</evidence>
<dbReference type="AlphaFoldDB" id="A0A2J6T0P0"/>
<dbReference type="Proteomes" id="UP000235371">
    <property type="component" value="Unassembled WGS sequence"/>
</dbReference>
<feature type="chain" id="PRO_5014377734" evidence="1">
    <location>
        <begin position="20"/>
        <end position="272"/>
    </location>
</feature>
<keyword evidence="3" id="KW-1185">Reference proteome</keyword>
<organism evidence="2 3">
    <name type="scientific">Hyaloscypha bicolor E</name>
    <dbReference type="NCBI Taxonomy" id="1095630"/>
    <lineage>
        <taxon>Eukaryota</taxon>
        <taxon>Fungi</taxon>
        <taxon>Dikarya</taxon>
        <taxon>Ascomycota</taxon>
        <taxon>Pezizomycotina</taxon>
        <taxon>Leotiomycetes</taxon>
        <taxon>Helotiales</taxon>
        <taxon>Hyaloscyphaceae</taxon>
        <taxon>Hyaloscypha</taxon>
        <taxon>Hyaloscypha bicolor</taxon>
    </lineage>
</organism>
<evidence type="ECO:0000313" key="2">
    <source>
        <dbReference type="EMBL" id="PMD56598.1"/>
    </source>
</evidence>
<dbReference type="OrthoDB" id="3536723at2759"/>
<feature type="signal peptide" evidence="1">
    <location>
        <begin position="1"/>
        <end position="19"/>
    </location>
</feature>
<evidence type="ECO:0000256" key="1">
    <source>
        <dbReference type="SAM" id="SignalP"/>
    </source>
</evidence>
<keyword evidence="1" id="KW-0732">Signal</keyword>
<accession>A0A2J6T0P0</accession>
<protein>
    <submittedName>
        <fullName evidence="2">Uncharacterized protein</fullName>
    </submittedName>
</protein>
<name>A0A2J6T0P0_9HELO</name>
<dbReference type="GeneID" id="36591620"/>
<dbReference type="InParanoid" id="A0A2J6T0P0"/>
<gene>
    <name evidence="2" type="ORF">K444DRAFT_632990</name>
</gene>